<feature type="region of interest" description="Disordered" evidence="5">
    <location>
        <begin position="319"/>
        <end position="346"/>
    </location>
</feature>
<evidence type="ECO:0000256" key="5">
    <source>
        <dbReference type="SAM" id="MobiDB-lite"/>
    </source>
</evidence>
<dbReference type="EMBL" id="CP133762">
    <property type="protein sequence ID" value="WMX44186.1"/>
    <property type="molecule type" value="Genomic_DNA"/>
</dbReference>
<evidence type="ECO:0000256" key="3">
    <source>
        <dbReference type="ARBA" id="ARBA00023002"/>
    </source>
</evidence>
<accession>A0ABY9RPR6</accession>
<dbReference type="SUPFAM" id="SSF51679">
    <property type="entry name" value="Bacterial luciferase-like"/>
    <property type="match status" value="1"/>
</dbReference>
<dbReference type="InterPro" id="IPR051260">
    <property type="entry name" value="Diverse_substr_monoxygenases"/>
</dbReference>
<dbReference type="RefSeq" id="WP_309547890.1">
    <property type="nucleotide sequence ID" value="NZ_CP133762.1"/>
</dbReference>
<dbReference type="Gene3D" id="3.20.20.30">
    <property type="entry name" value="Luciferase-like domain"/>
    <property type="match status" value="1"/>
</dbReference>
<protein>
    <submittedName>
        <fullName evidence="7">LLM class flavin-dependent oxidoreductase</fullName>
    </submittedName>
</protein>
<keyword evidence="2" id="KW-0288">FMN</keyword>
<name>A0ABY9RPR6_9ACTN</name>
<sequence length="346" mass="36354">MSETDEMPGTAGTPGTPGRTPETIGTSETIGTPQTDEGVRTGAGARLFVALPAVLDAGAPHEGLRRCTEAVLDAERAGADAVVLTGDRVPGALEPTLVLALLAGATSRVGLVADVRACDWEPYHLARELATLDVVSGGRAGVLLRHPADAAGQPVPSAHATARAEEFLRVLTGLWDSFDDDAFVHDPESGVYFRPGSLHRLDHRGPHFQVAGPLNIARPPQGHPVVVTSWAAPAGPAAPYDYRLAPDGAPGHGHGAAVLGIGAREPAGETTERARRLLTEQRPAVLVASFADGPPARPALERLTGEVLPRLRQEQLLARAADGPRGLRERLGLRRPEDRSSRARRA</sequence>
<evidence type="ECO:0000313" key="7">
    <source>
        <dbReference type="EMBL" id="WMX44186.1"/>
    </source>
</evidence>
<feature type="domain" description="Luciferase-like" evidence="6">
    <location>
        <begin position="49"/>
        <end position="229"/>
    </location>
</feature>
<dbReference type="PANTHER" id="PTHR30011">
    <property type="entry name" value="ALKANESULFONATE MONOOXYGENASE-RELATED"/>
    <property type="match status" value="1"/>
</dbReference>
<dbReference type="InterPro" id="IPR011251">
    <property type="entry name" value="Luciferase-like_dom"/>
</dbReference>
<evidence type="ECO:0000313" key="8">
    <source>
        <dbReference type="Proteomes" id="UP001250858"/>
    </source>
</evidence>
<dbReference type="InterPro" id="IPR036661">
    <property type="entry name" value="Luciferase-like_sf"/>
</dbReference>
<keyword evidence="1" id="KW-0285">Flavoprotein</keyword>
<dbReference type="PANTHER" id="PTHR30011:SF16">
    <property type="entry name" value="C2H2 FINGER DOMAIN TRANSCRIPTION FACTOR (EUROFUNG)-RELATED"/>
    <property type="match status" value="1"/>
</dbReference>
<keyword evidence="3" id="KW-0560">Oxidoreductase</keyword>
<dbReference type="Proteomes" id="UP001250858">
    <property type="component" value="Chromosome"/>
</dbReference>
<reference evidence="7 8" key="1">
    <citation type="submission" date="2023-09" db="EMBL/GenBank/DDBJ databases">
        <title>Complete genome of Streptomyces roseicoloratus T14.</title>
        <authorList>
            <person name="Bashizi T."/>
            <person name="Kim M.-J."/>
            <person name="Lee G."/>
            <person name="Tagele S.B."/>
            <person name="Shin J.-H."/>
        </authorList>
    </citation>
    <scope>NUCLEOTIDE SEQUENCE [LARGE SCALE GENOMIC DNA]</scope>
    <source>
        <strain evidence="7 8">T14</strain>
    </source>
</reference>
<keyword evidence="4" id="KW-0503">Monooxygenase</keyword>
<feature type="compositionally biased region" description="Basic and acidic residues" evidence="5">
    <location>
        <begin position="325"/>
        <end position="346"/>
    </location>
</feature>
<proteinExistence type="predicted"/>
<organism evidence="7 8">
    <name type="scientific">Streptomyces roseicoloratus</name>
    <dbReference type="NCBI Taxonomy" id="2508722"/>
    <lineage>
        <taxon>Bacteria</taxon>
        <taxon>Bacillati</taxon>
        <taxon>Actinomycetota</taxon>
        <taxon>Actinomycetes</taxon>
        <taxon>Kitasatosporales</taxon>
        <taxon>Streptomycetaceae</taxon>
        <taxon>Streptomyces</taxon>
    </lineage>
</organism>
<feature type="compositionally biased region" description="Low complexity" evidence="5">
    <location>
        <begin position="8"/>
        <end position="26"/>
    </location>
</feature>
<evidence type="ECO:0000256" key="4">
    <source>
        <dbReference type="ARBA" id="ARBA00023033"/>
    </source>
</evidence>
<evidence type="ECO:0000256" key="2">
    <source>
        <dbReference type="ARBA" id="ARBA00022643"/>
    </source>
</evidence>
<evidence type="ECO:0000259" key="6">
    <source>
        <dbReference type="Pfam" id="PF00296"/>
    </source>
</evidence>
<dbReference type="Pfam" id="PF00296">
    <property type="entry name" value="Bac_luciferase"/>
    <property type="match status" value="1"/>
</dbReference>
<gene>
    <name evidence="7" type="ORF">RGF97_03995</name>
</gene>
<evidence type="ECO:0000256" key="1">
    <source>
        <dbReference type="ARBA" id="ARBA00022630"/>
    </source>
</evidence>
<feature type="region of interest" description="Disordered" evidence="5">
    <location>
        <begin position="1"/>
        <end position="39"/>
    </location>
</feature>
<keyword evidence="8" id="KW-1185">Reference proteome</keyword>